<keyword evidence="6" id="KW-0472">Membrane</keyword>
<dbReference type="InterPro" id="IPR036188">
    <property type="entry name" value="FAD/NAD-bd_sf"/>
</dbReference>
<keyword evidence="8" id="KW-1185">Reference proteome</keyword>
<dbReference type="Proteomes" id="UP001275084">
    <property type="component" value="Unassembled WGS sequence"/>
</dbReference>
<dbReference type="AlphaFoldDB" id="A0AAJ0H5W1"/>
<dbReference type="GO" id="GO:0004499">
    <property type="term" value="F:N,N-dimethylaniline monooxygenase activity"/>
    <property type="evidence" value="ECO:0007669"/>
    <property type="project" value="InterPro"/>
</dbReference>
<dbReference type="PRINTS" id="PR00370">
    <property type="entry name" value="FMOXYGENASE"/>
</dbReference>
<dbReference type="GO" id="GO:0050660">
    <property type="term" value="F:flavin adenine dinucleotide binding"/>
    <property type="evidence" value="ECO:0007669"/>
    <property type="project" value="InterPro"/>
</dbReference>
<organism evidence="7 8">
    <name type="scientific">Lasiosphaeria hispida</name>
    <dbReference type="NCBI Taxonomy" id="260671"/>
    <lineage>
        <taxon>Eukaryota</taxon>
        <taxon>Fungi</taxon>
        <taxon>Dikarya</taxon>
        <taxon>Ascomycota</taxon>
        <taxon>Pezizomycotina</taxon>
        <taxon>Sordariomycetes</taxon>
        <taxon>Sordariomycetidae</taxon>
        <taxon>Sordariales</taxon>
        <taxon>Lasiosphaeriaceae</taxon>
        <taxon>Lasiosphaeria</taxon>
    </lineage>
</organism>
<dbReference type="PANTHER" id="PTHR23023">
    <property type="entry name" value="DIMETHYLANILINE MONOOXYGENASE"/>
    <property type="match status" value="1"/>
</dbReference>
<feature type="transmembrane region" description="Helical" evidence="6">
    <location>
        <begin position="559"/>
        <end position="588"/>
    </location>
</feature>
<evidence type="ECO:0000256" key="5">
    <source>
        <dbReference type="ARBA" id="ARBA00023002"/>
    </source>
</evidence>
<evidence type="ECO:0000313" key="8">
    <source>
        <dbReference type="Proteomes" id="UP001275084"/>
    </source>
</evidence>
<proteinExistence type="inferred from homology"/>
<dbReference type="InterPro" id="IPR000960">
    <property type="entry name" value="Flavin_mOase"/>
</dbReference>
<evidence type="ECO:0000256" key="2">
    <source>
        <dbReference type="ARBA" id="ARBA00022630"/>
    </source>
</evidence>
<evidence type="ECO:0000256" key="4">
    <source>
        <dbReference type="ARBA" id="ARBA00022857"/>
    </source>
</evidence>
<keyword evidence="4" id="KW-0521">NADP</keyword>
<dbReference type="Pfam" id="PF00743">
    <property type="entry name" value="FMO-like"/>
    <property type="match status" value="2"/>
</dbReference>
<evidence type="ECO:0000313" key="7">
    <source>
        <dbReference type="EMBL" id="KAK3339878.1"/>
    </source>
</evidence>
<dbReference type="InterPro" id="IPR020946">
    <property type="entry name" value="Flavin_mOase-like"/>
</dbReference>
<dbReference type="EMBL" id="JAUIQD010000009">
    <property type="protein sequence ID" value="KAK3339878.1"/>
    <property type="molecule type" value="Genomic_DNA"/>
</dbReference>
<gene>
    <name evidence="7" type="ORF">B0T25DRAFT_489692</name>
</gene>
<dbReference type="Gene3D" id="3.50.50.60">
    <property type="entry name" value="FAD/NAD(P)-binding domain"/>
    <property type="match status" value="1"/>
</dbReference>
<accession>A0AAJ0H5W1</accession>
<keyword evidence="3" id="KW-0274">FAD</keyword>
<keyword evidence="5" id="KW-0560">Oxidoreductase</keyword>
<keyword evidence="6" id="KW-0812">Transmembrane</keyword>
<keyword evidence="6" id="KW-1133">Transmembrane helix</keyword>
<comment type="caution">
    <text evidence="7">The sequence shown here is derived from an EMBL/GenBank/DDBJ whole genome shotgun (WGS) entry which is preliminary data.</text>
</comment>
<dbReference type="GO" id="GO:0050661">
    <property type="term" value="F:NADP binding"/>
    <property type="evidence" value="ECO:0007669"/>
    <property type="project" value="InterPro"/>
</dbReference>
<dbReference type="PIRSF" id="PIRSF000332">
    <property type="entry name" value="FMO"/>
    <property type="match status" value="1"/>
</dbReference>
<dbReference type="InterPro" id="IPR050346">
    <property type="entry name" value="FMO-like"/>
</dbReference>
<sequence length="627" mass="69661">MKVAIIGSGPSGLVTLKYLLEAESSLGTGPVEVKLFESESSVGGTFYARMYEDAELVSSKQLTCFSDFRAREDDADFLSAKRYLEYLHEYATNFKLWPHINLNTKVKSVARGAALKACTHIVTYVSQETGEEAQWECDAVAVCSGLHVTPNIPDIPGIENVPVRLHSSQFKGRHQFGVGKTVMVLGGGETASDVAYLAVTSPTKQVVMCHRYGFHFAPKRNLNPAILPILGGKPSEELTIPLDNARASLFDTAYVHPILRNSFALWTFYQLYVRFILWLTTGTPGGYGQLVGEPAEEHDHVAKMFFNKSSKAAPYVSAPYRGTLNKGILERVRAALINVPFPATNGRQIDLAPWPSHISASGVLHFRNTGRPECLRLKGAATITPDIAVFCTGYTQSLPFLPASYPLPSEANVRGVWHRSDPSVGFIGFLRPSLGAIPPLAEMQAQLWVCHLLAPERLPQALHPRDEPHYRLHHPDRSRIHYGVDHESYVYQLAMDMDAALGFGEVVQRGVTSNWRLPLAWAFGANLNARFRLRGPWKWEGAEGIMTGEMWRQICRRRWFWTVSDIFFLTILPMSIFGPVSLLCWIYAKLYQIVFGVEPGYGGYEAGDTGVVVNSGNEKKLAVEVNM</sequence>
<evidence type="ECO:0000256" key="3">
    <source>
        <dbReference type="ARBA" id="ARBA00022827"/>
    </source>
</evidence>
<evidence type="ECO:0000256" key="6">
    <source>
        <dbReference type="SAM" id="Phobius"/>
    </source>
</evidence>
<dbReference type="SUPFAM" id="SSF51905">
    <property type="entry name" value="FAD/NAD(P)-binding domain"/>
    <property type="match status" value="1"/>
</dbReference>
<evidence type="ECO:0008006" key="9">
    <source>
        <dbReference type="Google" id="ProtNLM"/>
    </source>
</evidence>
<protein>
    <recommendedName>
        <fullName evidence="9">Dimethylaniline monooxygenase</fullName>
    </recommendedName>
</protein>
<reference evidence="7" key="1">
    <citation type="journal article" date="2023" name="Mol. Phylogenet. Evol.">
        <title>Genome-scale phylogeny and comparative genomics of the fungal order Sordariales.</title>
        <authorList>
            <person name="Hensen N."/>
            <person name="Bonometti L."/>
            <person name="Westerberg I."/>
            <person name="Brannstrom I.O."/>
            <person name="Guillou S."/>
            <person name="Cros-Aarteil S."/>
            <person name="Calhoun S."/>
            <person name="Haridas S."/>
            <person name="Kuo A."/>
            <person name="Mondo S."/>
            <person name="Pangilinan J."/>
            <person name="Riley R."/>
            <person name="LaButti K."/>
            <person name="Andreopoulos B."/>
            <person name="Lipzen A."/>
            <person name="Chen C."/>
            <person name="Yan M."/>
            <person name="Daum C."/>
            <person name="Ng V."/>
            <person name="Clum A."/>
            <person name="Steindorff A."/>
            <person name="Ohm R.A."/>
            <person name="Martin F."/>
            <person name="Silar P."/>
            <person name="Natvig D.O."/>
            <person name="Lalanne C."/>
            <person name="Gautier V."/>
            <person name="Ament-Velasquez S.L."/>
            <person name="Kruys A."/>
            <person name="Hutchinson M.I."/>
            <person name="Powell A.J."/>
            <person name="Barry K."/>
            <person name="Miller A.N."/>
            <person name="Grigoriev I.V."/>
            <person name="Debuchy R."/>
            <person name="Gladieux P."/>
            <person name="Hiltunen Thoren M."/>
            <person name="Johannesson H."/>
        </authorList>
    </citation>
    <scope>NUCLEOTIDE SEQUENCE</scope>
    <source>
        <strain evidence="7">CBS 955.72</strain>
    </source>
</reference>
<reference evidence="7" key="2">
    <citation type="submission" date="2023-06" db="EMBL/GenBank/DDBJ databases">
        <authorList>
            <consortium name="Lawrence Berkeley National Laboratory"/>
            <person name="Haridas S."/>
            <person name="Hensen N."/>
            <person name="Bonometti L."/>
            <person name="Westerberg I."/>
            <person name="Brannstrom I.O."/>
            <person name="Guillou S."/>
            <person name="Cros-Aarteil S."/>
            <person name="Calhoun S."/>
            <person name="Kuo A."/>
            <person name="Mondo S."/>
            <person name="Pangilinan J."/>
            <person name="Riley R."/>
            <person name="Labutti K."/>
            <person name="Andreopoulos B."/>
            <person name="Lipzen A."/>
            <person name="Chen C."/>
            <person name="Yanf M."/>
            <person name="Daum C."/>
            <person name="Ng V."/>
            <person name="Clum A."/>
            <person name="Steindorff A."/>
            <person name="Ohm R."/>
            <person name="Martin F."/>
            <person name="Silar P."/>
            <person name="Natvig D."/>
            <person name="Lalanne C."/>
            <person name="Gautier V."/>
            <person name="Ament-Velasquez S.L."/>
            <person name="Kruys A."/>
            <person name="Hutchinson M.I."/>
            <person name="Powell A.J."/>
            <person name="Barry K."/>
            <person name="Miller A.N."/>
            <person name="Grigoriev I.V."/>
            <person name="Debuchy R."/>
            <person name="Gladieux P."/>
            <person name="Thoren M.H."/>
            <person name="Johannesson H."/>
        </authorList>
    </citation>
    <scope>NUCLEOTIDE SEQUENCE</scope>
    <source>
        <strain evidence="7">CBS 955.72</strain>
    </source>
</reference>
<comment type="similarity">
    <text evidence="1">Belongs to the FMO family.</text>
</comment>
<keyword evidence="2" id="KW-0285">Flavoprotein</keyword>
<evidence type="ECO:0000256" key="1">
    <source>
        <dbReference type="ARBA" id="ARBA00009183"/>
    </source>
</evidence>
<name>A0AAJ0H5W1_9PEZI</name>